<evidence type="ECO:0000313" key="4">
    <source>
        <dbReference type="EMBL" id="WND04123.1"/>
    </source>
</evidence>
<dbReference type="AlphaFoldDB" id="A0AA52EI85"/>
<evidence type="ECO:0000259" key="3">
    <source>
        <dbReference type="PROSITE" id="PS50894"/>
    </source>
</evidence>
<gene>
    <name evidence="4" type="ORF">QGN29_07015</name>
</gene>
<evidence type="ECO:0000256" key="1">
    <source>
        <dbReference type="ARBA" id="ARBA00023012"/>
    </source>
</evidence>
<dbReference type="Gene3D" id="1.20.120.160">
    <property type="entry name" value="HPT domain"/>
    <property type="match status" value="1"/>
</dbReference>
<keyword evidence="5" id="KW-1185">Reference proteome</keyword>
<organism evidence="4 5">
    <name type="scientific">Temperatibacter marinus</name>
    <dbReference type="NCBI Taxonomy" id="1456591"/>
    <lineage>
        <taxon>Bacteria</taxon>
        <taxon>Pseudomonadati</taxon>
        <taxon>Pseudomonadota</taxon>
        <taxon>Alphaproteobacteria</taxon>
        <taxon>Kordiimonadales</taxon>
        <taxon>Temperatibacteraceae</taxon>
        <taxon>Temperatibacter</taxon>
    </lineage>
</organism>
<dbReference type="KEGG" id="tmk:QGN29_07015"/>
<feature type="modified residue" description="Phosphohistidine" evidence="2">
    <location>
        <position position="60"/>
    </location>
</feature>
<dbReference type="EMBL" id="CP123872">
    <property type="protein sequence ID" value="WND04123.1"/>
    <property type="molecule type" value="Genomic_DNA"/>
</dbReference>
<dbReference type="Pfam" id="PF01627">
    <property type="entry name" value="Hpt"/>
    <property type="match status" value="1"/>
</dbReference>
<dbReference type="PROSITE" id="PS50894">
    <property type="entry name" value="HPT"/>
    <property type="match status" value="1"/>
</dbReference>
<keyword evidence="1" id="KW-0902">Two-component regulatory system</keyword>
<dbReference type="SUPFAM" id="SSF47226">
    <property type="entry name" value="Histidine-containing phosphotransfer domain, HPT domain"/>
    <property type="match status" value="1"/>
</dbReference>
<reference evidence="4" key="1">
    <citation type="submission" date="2023-04" db="EMBL/GenBank/DDBJ databases">
        <title>Complete genome sequence of Temperatibacter marinus.</title>
        <authorList>
            <person name="Rong J.-C."/>
            <person name="Yi M.-L."/>
            <person name="Zhao Q."/>
        </authorList>
    </citation>
    <scope>NUCLEOTIDE SEQUENCE</scope>
    <source>
        <strain evidence="4">NBRC 110045</strain>
    </source>
</reference>
<sequence>MSDTLPEVSTRELDVMRDTVGEDSFSMLIDNFIEDIEDHITLFQDILESRDMNMLEIKSHALKSAAYSFGATSLGNKCKAVEMATKAGMLDHVDVLTKNMITEAQKTAAYYNEEFKD</sequence>
<feature type="domain" description="HPt" evidence="3">
    <location>
        <begin position="21"/>
        <end position="117"/>
    </location>
</feature>
<evidence type="ECO:0000313" key="5">
    <source>
        <dbReference type="Proteomes" id="UP001268683"/>
    </source>
</evidence>
<dbReference type="InterPro" id="IPR036641">
    <property type="entry name" value="HPT_dom_sf"/>
</dbReference>
<protein>
    <submittedName>
        <fullName evidence="4">Hpt domain-containing protein</fullName>
    </submittedName>
</protein>
<name>A0AA52EI85_9PROT</name>
<dbReference type="GO" id="GO:0004672">
    <property type="term" value="F:protein kinase activity"/>
    <property type="evidence" value="ECO:0007669"/>
    <property type="project" value="UniProtKB-ARBA"/>
</dbReference>
<keyword evidence="2" id="KW-0597">Phosphoprotein</keyword>
<dbReference type="InterPro" id="IPR008207">
    <property type="entry name" value="Sig_transdc_His_kin_Hpt_dom"/>
</dbReference>
<dbReference type="GO" id="GO:0000160">
    <property type="term" value="P:phosphorelay signal transduction system"/>
    <property type="evidence" value="ECO:0007669"/>
    <property type="project" value="UniProtKB-KW"/>
</dbReference>
<proteinExistence type="predicted"/>
<evidence type="ECO:0000256" key="2">
    <source>
        <dbReference type="PROSITE-ProRule" id="PRU00110"/>
    </source>
</evidence>
<dbReference type="Proteomes" id="UP001268683">
    <property type="component" value="Chromosome"/>
</dbReference>
<accession>A0AA52EI85</accession>
<dbReference type="RefSeq" id="WP_310799987.1">
    <property type="nucleotide sequence ID" value="NZ_CP123872.1"/>
</dbReference>